<comment type="caution">
    <text evidence="1">The sequence shown here is derived from an EMBL/GenBank/DDBJ whole genome shotgun (WGS) entry which is preliminary data.</text>
</comment>
<dbReference type="EMBL" id="SZYD01000005">
    <property type="protein sequence ID" value="KAD6118777.1"/>
    <property type="molecule type" value="Genomic_DNA"/>
</dbReference>
<dbReference type="Proteomes" id="UP000326396">
    <property type="component" value="Linkage Group LG13"/>
</dbReference>
<dbReference type="AlphaFoldDB" id="A0A5N6PBV2"/>
<evidence type="ECO:0000313" key="2">
    <source>
        <dbReference type="Proteomes" id="UP000326396"/>
    </source>
</evidence>
<evidence type="ECO:0000313" key="1">
    <source>
        <dbReference type="EMBL" id="KAD6118777.1"/>
    </source>
</evidence>
<keyword evidence="2" id="KW-1185">Reference proteome</keyword>
<name>A0A5N6PBV2_9ASTR</name>
<reference evidence="1 2" key="1">
    <citation type="submission" date="2019-05" db="EMBL/GenBank/DDBJ databases">
        <title>Mikania micrantha, genome provides insights into the molecular mechanism of rapid growth.</title>
        <authorList>
            <person name="Liu B."/>
        </authorList>
    </citation>
    <scope>NUCLEOTIDE SEQUENCE [LARGE SCALE GENOMIC DNA]</scope>
    <source>
        <strain evidence="1">NLD-2019</strain>
        <tissue evidence="1">Leaf</tissue>
    </source>
</reference>
<gene>
    <name evidence="1" type="ORF">E3N88_10048</name>
</gene>
<accession>A0A5N6PBV2</accession>
<proteinExistence type="predicted"/>
<sequence>MSFVFLRRLRKHSGDLSEIRCDLLDPLPRRTSVNSIKGGIIAEDHSQLNKRYSYKCFRALRRTAVNSTNSGIPEEEVSQLTNSNSIIAEDLSQLNQQ</sequence>
<organism evidence="1 2">
    <name type="scientific">Mikania micrantha</name>
    <name type="common">bitter vine</name>
    <dbReference type="NCBI Taxonomy" id="192012"/>
    <lineage>
        <taxon>Eukaryota</taxon>
        <taxon>Viridiplantae</taxon>
        <taxon>Streptophyta</taxon>
        <taxon>Embryophyta</taxon>
        <taxon>Tracheophyta</taxon>
        <taxon>Spermatophyta</taxon>
        <taxon>Magnoliopsida</taxon>
        <taxon>eudicotyledons</taxon>
        <taxon>Gunneridae</taxon>
        <taxon>Pentapetalae</taxon>
        <taxon>asterids</taxon>
        <taxon>campanulids</taxon>
        <taxon>Asterales</taxon>
        <taxon>Asteraceae</taxon>
        <taxon>Asteroideae</taxon>
        <taxon>Heliantheae alliance</taxon>
        <taxon>Eupatorieae</taxon>
        <taxon>Mikania</taxon>
    </lineage>
</organism>
<protein>
    <submittedName>
        <fullName evidence="1">Uncharacterized protein</fullName>
    </submittedName>
</protein>